<gene>
    <name evidence="6" type="ORF">FBUS_09626</name>
</gene>
<comment type="caution">
    <text evidence="6">The sequence shown here is derived from an EMBL/GenBank/DDBJ whole genome shotgun (WGS) entry which is preliminary data.</text>
</comment>
<keyword evidence="3" id="KW-0206">Cytoskeleton</keyword>
<dbReference type="GO" id="GO:0005881">
    <property type="term" value="C:cytoplasmic microtubule"/>
    <property type="evidence" value="ECO:0007669"/>
    <property type="project" value="TreeGrafter"/>
</dbReference>
<dbReference type="PANTHER" id="PTHR31144">
    <property type="entry name" value="UPF0602 PROTEIN C4ORF47"/>
    <property type="match status" value="1"/>
</dbReference>
<keyword evidence="7" id="KW-1185">Reference proteome</keyword>
<reference evidence="6" key="1">
    <citation type="submission" date="2019-05" db="EMBL/GenBank/DDBJ databases">
        <title>Annotation for the trematode Fasciolopsis buski.</title>
        <authorList>
            <person name="Choi Y.-J."/>
        </authorList>
    </citation>
    <scope>NUCLEOTIDE SEQUENCE</scope>
    <source>
        <strain evidence="6">HT</strain>
        <tissue evidence="6">Whole worm</tissue>
    </source>
</reference>
<protein>
    <recommendedName>
        <fullName evidence="5">Cilia-and flagella-associated protein 96</fullName>
    </recommendedName>
</protein>
<evidence type="ECO:0000313" key="7">
    <source>
        <dbReference type="Proteomes" id="UP000728185"/>
    </source>
</evidence>
<dbReference type="InterPro" id="IPR029358">
    <property type="entry name" value="CFAP96"/>
</dbReference>
<organism evidence="6 7">
    <name type="scientific">Fasciolopsis buskii</name>
    <dbReference type="NCBI Taxonomy" id="27845"/>
    <lineage>
        <taxon>Eukaryota</taxon>
        <taxon>Metazoa</taxon>
        <taxon>Spiralia</taxon>
        <taxon>Lophotrochozoa</taxon>
        <taxon>Platyhelminthes</taxon>
        <taxon>Trematoda</taxon>
        <taxon>Digenea</taxon>
        <taxon>Plagiorchiida</taxon>
        <taxon>Echinostomata</taxon>
        <taxon>Echinostomatoidea</taxon>
        <taxon>Fasciolidae</taxon>
        <taxon>Fasciolopsis</taxon>
    </lineage>
</organism>
<dbReference type="GO" id="GO:0005813">
    <property type="term" value="C:centrosome"/>
    <property type="evidence" value="ECO:0007669"/>
    <property type="project" value="UniProtKB-SubCell"/>
</dbReference>
<name>A0A8E0S4X9_9TREM</name>
<sequence length="307" mass="34406">MRPASSKPDLDRLGIFREMSYHTVSDPYNPVITFDRKVMKGRQMLVGGTKAKSALNDGYFDPFRRVFSGDCRVDVGSSIRRQRISAKKLNKGKDWIPTSCLKEIDGPGSCYGTFSGPIPYVKPTSNQIKPKITNLKNITTNYGKKGSGSYVDVCFSPYPKHHTDPYDRIDRINAKEAAIGRSLISKKGPFYHSVHPIPFFDPNPFRNPKLVRRPHSLPSKKFKAITPFKPSSPSKSDGGCKDGCFDKFPSYMSGAERKSKRQVNSAPVFRPSYGPLPYPISSIINQNVKRTMNSANRKTIKGVVYLQ</sequence>
<accession>A0A8E0S4X9</accession>
<proteinExistence type="inferred from homology"/>
<evidence type="ECO:0000256" key="3">
    <source>
        <dbReference type="ARBA" id="ARBA00023212"/>
    </source>
</evidence>
<comment type="similarity">
    <text evidence="4">Belongs to the CFAP96 family.</text>
</comment>
<comment type="subcellular location">
    <subcellularLocation>
        <location evidence="1">Cytoplasm</location>
        <location evidence="1">Cytoskeleton</location>
        <location evidence="1">Microtubule organizing center</location>
        <location evidence="1">Centrosome</location>
    </subcellularLocation>
</comment>
<dbReference type="Pfam" id="PF15239">
    <property type="entry name" value="CFAP96-like"/>
    <property type="match status" value="1"/>
</dbReference>
<evidence type="ECO:0000256" key="5">
    <source>
        <dbReference type="ARBA" id="ARBA00035693"/>
    </source>
</evidence>
<evidence type="ECO:0000256" key="1">
    <source>
        <dbReference type="ARBA" id="ARBA00004300"/>
    </source>
</evidence>
<evidence type="ECO:0000256" key="2">
    <source>
        <dbReference type="ARBA" id="ARBA00022490"/>
    </source>
</evidence>
<evidence type="ECO:0000256" key="4">
    <source>
        <dbReference type="ARBA" id="ARBA00035656"/>
    </source>
</evidence>
<dbReference type="PANTHER" id="PTHR31144:SF1">
    <property type="entry name" value="UPF0602 PROTEIN C4ORF47"/>
    <property type="match status" value="1"/>
</dbReference>
<dbReference type="Proteomes" id="UP000728185">
    <property type="component" value="Unassembled WGS sequence"/>
</dbReference>
<keyword evidence="2" id="KW-0963">Cytoplasm</keyword>
<dbReference type="OrthoDB" id="283553at2759"/>
<dbReference type="AlphaFoldDB" id="A0A8E0S4X9"/>
<evidence type="ECO:0000313" key="6">
    <source>
        <dbReference type="EMBL" id="KAA0201136.1"/>
    </source>
</evidence>
<dbReference type="EMBL" id="LUCM01000080">
    <property type="protein sequence ID" value="KAA0201136.1"/>
    <property type="molecule type" value="Genomic_DNA"/>
</dbReference>